<organism evidence="1 2">
    <name type="scientific">Clonostachys byssicola</name>
    <dbReference type="NCBI Taxonomy" id="160290"/>
    <lineage>
        <taxon>Eukaryota</taxon>
        <taxon>Fungi</taxon>
        <taxon>Dikarya</taxon>
        <taxon>Ascomycota</taxon>
        <taxon>Pezizomycotina</taxon>
        <taxon>Sordariomycetes</taxon>
        <taxon>Hypocreomycetidae</taxon>
        <taxon>Hypocreales</taxon>
        <taxon>Bionectriaceae</taxon>
        <taxon>Clonostachys</taxon>
    </lineage>
</organism>
<gene>
    <name evidence="1" type="ORF">CBYS24578_00010849</name>
</gene>
<dbReference type="AlphaFoldDB" id="A0A9N9UPY7"/>
<keyword evidence="2" id="KW-1185">Reference proteome</keyword>
<accession>A0A9N9UPY7</accession>
<reference evidence="1" key="1">
    <citation type="submission" date="2021-10" db="EMBL/GenBank/DDBJ databases">
        <authorList>
            <person name="Piombo E."/>
        </authorList>
    </citation>
    <scope>NUCLEOTIDE SEQUENCE</scope>
</reference>
<protein>
    <submittedName>
        <fullName evidence="1">Uncharacterized protein</fullName>
    </submittedName>
</protein>
<evidence type="ECO:0000313" key="2">
    <source>
        <dbReference type="Proteomes" id="UP000754883"/>
    </source>
</evidence>
<evidence type="ECO:0000313" key="1">
    <source>
        <dbReference type="EMBL" id="CAG9992635.1"/>
    </source>
</evidence>
<sequence>MAATVAMSPAISAASCNNEYAFLEYSSEQKRQKRQHQQDSEQINVKHDASWSYCGPLLNSGLGMPTTFDEFARATFTGPVLAKLLPFLDFVNAFLASNGLHHYFLTVRATTPTHEFDHPRWHTDDLFFANLTDGYLPGSRLGGNGQENRTADPRTAGTDWKICTTLQGPATLFIPHKHQSLARETQRQAQEAASTDHQCLSIRCVGCASAADQVREELDAKLASCGVEAAMPGECTFFRVGRDNGAIHSEPVMSNGQSGRVFVNVVPGTEQELRLLIGKWGMEFPREWWVGSSRGTAPLSCKTQ</sequence>
<dbReference type="OrthoDB" id="10261951at2759"/>
<proteinExistence type="predicted"/>
<name>A0A9N9UPY7_9HYPO</name>
<dbReference type="EMBL" id="CABFNO020001496">
    <property type="protein sequence ID" value="CAG9992635.1"/>
    <property type="molecule type" value="Genomic_DNA"/>
</dbReference>
<comment type="caution">
    <text evidence="1">The sequence shown here is derived from an EMBL/GenBank/DDBJ whole genome shotgun (WGS) entry which is preliminary data.</text>
</comment>
<dbReference type="Proteomes" id="UP000754883">
    <property type="component" value="Unassembled WGS sequence"/>
</dbReference>